<dbReference type="PROSITE" id="PS50878">
    <property type="entry name" value="RT_POL"/>
    <property type="match status" value="1"/>
</dbReference>
<keyword evidence="7" id="KW-0695">RNA-directed DNA polymerase</keyword>
<feature type="compositionally biased region" description="Low complexity" evidence="8">
    <location>
        <begin position="741"/>
        <end position="757"/>
    </location>
</feature>
<feature type="compositionally biased region" description="Low complexity" evidence="8">
    <location>
        <begin position="216"/>
        <end position="234"/>
    </location>
</feature>
<comment type="caution">
    <text evidence="10">The sequence shown here is derived from an EMBL/GenBank/DDBJ whole genome shotgun (WGS) entry which is preliminary data.</text>
</comment>
<evidence type="ECO:0000256" key="1">
    <source>
        <dbReference type="ARBA" id="ARBA00012493"/>
    </source>
</evidence>
<keyword evidence="4" id="KW-0540">Nuclease</keyword>
<reference evidence="10" key="2">
    <citation type="journal article" date="2019" name="IMA Fungus">
        <title>Genome sequencing and comparison of five Tilletia species to identify candidate genes for the detection of regulated species infecting wheat.</title>
        <authorList>
            <person name="Nguyen H.D.T."/>
            <person name="Sultana T."/>
            <person name="Kesanakurti P."/>
            <person name="Hambleton S."/>
        </authorList>
    </citation>
    <scope>NUCLEOTIDE SEQUENCE</scope>
    <source>
        <strain evidence="10">DAOMC 236416</strain>
    </source>
</reference>
<evidence type="ECO:0000256" key="7">
    <source>
        <dbReference type="ARBA" id="ARBA00022918"/>
    </source>
</evidence>
<organism evidence="10 11">
    <name type="scientific">Tilletia indica</name>
    <dbReference type="NCBI Taxonomy" id="43049"/>
    <lineage>
        <taxon>Eukaryota</taxon>
        <taxon>Fungi</taxon>
        <taxon>Dikarya</taxon>
        <taxon>Basidiomycota</taxon>
        <taxon>Ustilaginomycotina</taxon>
        <taxon>Exobasidiomycetes</taxon>
        <taxon>Tilletiales</taxon>
        <taxon>Tilletiaceae</taxon>
        <taxon>Tilletia</taxon>
    </lineage>
</organism>
<feature type="compositionally biased region" description="Basic and acidic residues" evidence="8">
    <location>
        <begin position="706"/>
        <end position="719"/>
    </location>
</feature>
<feature type="region of interest" description="Disordered" evidence="8">
    <location>
        <begin position="214"/>
        <end position="234"/>
    </location>
</feature>
<evidence type="ECO:0000313" key="11">
    <source>
        <dbReference type="Proteomes" id="UP000077521"/>
    </source>
</evidence>
<evidence type="ECO:0000256" key="5">
    <source>
        <dbReference type="ARBA" id="ARBA00022759"/>
    </source>
</evidence>
<dbReference type="FunFam" id="3.30.70.270:FF:000020">
    <property type="entry name" value="Transposon Tf2-6 polyprotein-like Protein"/>
    <property type="match status" value="1"/>
</dbReference>
<dbReference type="Pfam" id="PF17921">
    <property type="entry name" value="Integrase_H2C2"/>
    <property type="match status" value="1"/>
</dbReference>
<evidence type="ECO:0000256" key="6">
    <source>
        <dbReference type="ARBA" id="ARBA00022801"/>
    </source>
</evidence>
<dbReference type="Gene3D" id="3.30.70.270">
    <property type="match status" value="2"/>
</dbReference>
<proteinExistence type="predicted"/>
<dbReference type="GO" id="GO:0016787">
    <property type="term" value="F:hydrolase activity"/>
    <property type="evidence" value="ECO:0007669"/>
    <property type="project" value="UniProtKB-KW"/>
</dbReference>
<keyword evidence="11" id="KW-1185">Reference proteome</keyword>
<evidence type="ECO:0000256" key="3">
    <source>
        <dbReference type="ARBA" id="ARBA00022695"/>
    </source>
</evidence>
<feature type="region of interest" description="Disordered" evidence="8">
    <location>
        <begin position="733"/>
        <end position="758"/>
    </location>
</feature>
<dbReference type="InterPro" id="IPR041373">
    <property type="entry name" value="RT_RNaseH"/>
</dbReference>
<dbReference type="CDD" id="cd01647">
    <property type="entry name" value="RT_LTR"/>
    <property type="match status" value="1"/>
</dbReference>
<dbReference type="GO" id="GO:0004519">
    <property type="term" value="F:endonuclease activity"/>
    <property type="evidence" value="ECO:0007669"/>
    <property type="project" value="UniProtKB-KW"/>
</dbReference>
<keyword evidence="2" id="KW-0808">Transferase</keyword>
<dbReference type="Gene3D" id="1.10.340.70">
    <property type="match status" value="1"/>
</dbReference>
<dbReference type="Pfam" id="PF17917">
    <property type="entry name" value="RT_RNaseH"/>
    <property type="match status" value="1"/>
</dbReference>
<feature type="region of interest" description="Disordered" evidence="8">
    <location>
        <begin position="697"/>
        <end position="719"/>
    </location>
</feature>
<gene>
    <name evidence="10" type="ORF">A4X13_0g8090</name>
</gene>
<keyword evidence="3" id="KW-0548">Nucleotidyltransferase</keyword>
<dbReference type="PANTHER" id="PTHR37984:SF5">
    <property type="entry name" value="PROTEIN NYNRIN-LIKE"/>
    <property type="match status" value="1"/>
</dbReference>
<dbReference type="InterPro" id="IPR043502">
    <property type="entry name" value="DNA/RNA_pol_sf"/>
</dbReference>
<dbReference type="EC" id="2.7.7.49" evidence="1"/>
<dbReference type="PANTHER" id="PTHR37984">
    <property type="entry name" value="PROTEIN CBG26694"/>
    <property type="match status" value="1"/>
</dbReference>
<name>A0A8T8SHB8_9BASI</name>
<dbReference type="Pfam" id="PF00078">
    <property type="entry name" value="RVT_1"/>
    <property type="match status" value="1"/>
</dbReference>
<dbReference type="EMBL" id="LWDF02001243">
    <property type="protein sequence ID" value="KAE8239740.1"/>
    <property type="molecule type" value="Genomic_DNA"/>
</dbReference>
<protein>
    <recommendedName>
        <fullName evidence="1">RNA-directed DNA polymerase</fullName>
        <ecNumber evidence="1">2.7.7.49</ecNumber>
    </recommendedName>
</protein>
<dbReference type="InterPro" id="IPR050951">
    <property type="entry name" value="Retrovirus_Pol_polyprotein"/>
</dbReference>
<reference evidence="10" key="1">
    <citation type="submission" date="2016-04" db="EMBL/GenBank/DDBJ databases">
        <authorList>
            <person name="Nguyen H.D."/>
            <person name="Samba Siva P."/>
            <person name="Cullis J."/>
            <person name="Levesque C.A."/>
            <person name="Hambleton S."/>
        </authorList>
    </citation>
    <scope>NUCLEOTIDE SEQUENCE</scope>
    <source>
        <strain evidence="10">DAOMC 236416</strain>
    </source>
</reference>
<accession>A0A8T8SHB8</accession>
<feature type="domain" description="Reverse transcriptase" evidence="9">
    <location>
        <begin position="314"/>
        <end position="493"/>
    </location>
</feature>
<evidence type="ECO:0000313" key="10">
    <source>
        <dbReference type="EMBL" id="KAE8239740.1"/>
    </source>
</evidence>
<dbReference type="Gene3D" id="3.10.10.10">
    <property type="entry name" value="HIV Type 1 Reverse Transcriptase, subunit A, domain 1"/>
    <property type="match status" value="1"/>
</dbReference>
<dbReference type="SUPFAM" id="SSF56672">
    <property type="entry name" value="DNA/RNA polymerases"/>
    <property type="match status" value="1"/>
</dbReference>
<dbReference type="CDD" id="cd00303">
    <property type="entry name" value="retropepsin_like"/>
    <property type="match status" value="1"/>
</dbReference>
<dbReference type="InterPro" id="IPR000477">
    <property type="entry name" value="RT_dom"/>
</dbReference>
<dbReference type="Gene3D" id="2.40.70.10">
    <property type="entry name" value="Acid Proteases"/>
    <property type="match status" value="1"/>
</dbReference>
<keyword evidence="6" id="KW-0378">Hydrolase</keyword>
<dbReference type="InterPro" id="IPR043128">
    <property type="entry name" value="Rev_trsase/Diguanyl_cyclase"/>
</dbReference>
<evidence type="ECO:0000259" key="9">
    <source>
        <dbReference type="PROSITE" id="PS50878"/>
    </source>
</evidence>
<dbReference type="Proteomes" id="UP000077521">
    <property type="component" value="Unassembled WGS sequence"/>
</dbReference>
<dbReference type="CDD" id="cd09274">
    <property type="entry name" value="RNase_HI_RT_Ty3"/>
    <property type="match status" value="1"/>
</dbReference>
<evidence type="ECO:0000256" key="2">
    <source>
        <dbReference type="ARBA" id="ARBA00022679"/>
    </source>
</evidence>
<dbReference type="InterPro" id="IPR041588">
    <property type="entry name" value="Integrase_H2C2"/>
</dbReference>
<evidence type="ECO:0000256" key="8">
    <source>
        <dbReference type="SAM" id="MobiDB-lite"/>
    </source>
</evidence>
<dbReference type="AlphaFoldDB" id="A0A8T8SHB8"/>
<dbReference type="GO" id="GO:0003964">
    <property type="term" value="F:RNA-directed DNA polymerase activity"/>
    <property type="evidence" value="ECO:0007669"/>
    <property type="project" value="UniProtKB-KW"/>
</dbReference>
<keyword evidence="5" id="KW-0255">Endonuclease</keyword>
<sequence>MPSSFSDPHSHFSVYGSLLLPSQAIGAQCVLDSGALGLFISPAFVKKHGLDNLLTKLDQTLSVQDVAGRPLPPVTHSLRTTLSLSGDQRRSHVEHLRFYVAEIGNFDLILGLPWFLLHDPHIDWQQHRLRFNRCPSTCKTPHDCTVPCSTTSSSDSSRARCLRPPGAVSESLGSAAQADPLIPAVSSSTISIVSAEVFHEEWLDGIHSGALAVVHPSSPSSSDPPSQGVCNDAPHLSISSSSALSHDVDLSKVPPQLHDLAPVFSKSSAQQLPPHRPYDITLPLKPDSIPPRGPLYTLSPKELKTLHEWLDEQLKLGFIRPSSSPASSPILFVKKKDGSLRLCVDYRGLNAISIKNRNPLPRIDQLLDSTRRARFFTKIDLRAAYNLLRVASGEEWKTAFRTHFGLYETLVMPFGLTNAPPVFQAFITDVLRSHIGKYAAVYLDDILIYSDTIDEHWTHVRAVLADLLSANLFAKLEKCDFAQPRVEFLGFLIGQGTLEMDPSKLSTIKEWPLPSNIKQIQQFLGFCNFYRRFVSRYAHHARALSALTHKDTTFNISPDTPAYRSFTSLRNAFLSAPLLRSFDPSRPIQLITDASDFALAANLHQPDDDGVYHPVAFFSRQLAPAEKNYTAYDKEMLAIVEGLRQFRHWCHGCASQLTILTDHRNLVYFQQAQRLNDRQARWQEQLAEFDFVIEHLAGNKNPADPPSRRPDYGAASDNDHRLQTLLPPHRIHSSPIPFPLPSSDSQDSPPSSSLGPQAVLSFQTPSSELLTQLSALCANDTEFAAAEESSDSNFARDGDHYLYKDRLFVPQSLRQTIISQHHDSPAAGHRGHAVTHDLLTRTFDWPGSRRAVRDYVRRCDPCARNKTPRHLPYGELQSLQVPTRPW</sequence>
<dbReference type="InterPro" id="IPR021109">
    <property type="entry name" value="Peptidase_aspartic_dom_sf"/>
</dbReference>
<evidence type="ECO:0000256" key="4">
    <source>
        <dbReference type="ARBA" id="ARBA00022722"/>
    </source>
</evidence>